<reference evidence="12 13" key="1">
    <citation type="journal article" date="2019" name="Int. J. Syst. Evol. Microbiol.">
        <title>The Global Catalogue of Microorganisms (GCM) 10K type strain sequencing project: providing services to taxonomists for standard genome sequencing and annotation.</title>
        <authorList>
            <consortium name="The Broad Institute Genomics Platform"/>
            <consortium name="The Broad Institute Genome Sequencing Center for Infectious Disease"/>
            <person name="Wu L."/>
            <person name="Ma J."/>
        </authorList>
    </citation>
    <scope>NUCLEOTIDE SEQUENCE [LARGE SCALE GENOMIC DNA]</scope>
    <source>
        <strain evidence="12 13">JCM 6835</strain>
    </source>
</reference>
<keyword evidence="10" id="KW-0812">Transmembrane</keyword>
<evidence type="ECO:0000256" key="10">
    <source>
        <dbReference type="SAM" id="Phobius"/>
    </source>
</evidence>
<keyword evidence="3" id="KW-0597">Phosphoprotein</keyword>
<dbReference type="InterPro" id="IPR011712">
    <property type="entry name" value="Sig_transdc_His_kin_sub3_dim/P"/>
</dbReference>
<keyword evidence="7" id="KW-0067">ATP-binding</keyword>
<sequence length="398" mass="42356">MRGSRPIIRAQESPRRTSGYSARMRIGRPDVRAWVTDWTIAICVAAALLVTGLSGQHSTTNLDLFGYALLTAGGLALVARRRAPVPVLVVTGLCAVGHHAAGFDVPAVAYLFAVYAAVRAGHRAITVAASVTVLALLPLAALASGLHDTGEAFAQARGALELAWLVAAGAAGEAVRQAERRAEEAERTREEIAQHRADEERLHIARELHDSLTHQISIIKVQAEVAVHVARRRGEQVPESLLAIQEAGREAARELRATLQALRDDDTTPPRGLDDVPELVERARSIGLDATLTIEGQRHDVPAAVSRTVYRIVQESLTNVARHAAAASASVRIDCRPDGLAIRIDDDGRATPDAAPAPGVGLLGMRERVTALGGRLRAEPRSEGGFTVQAELPVGQTP</sequence>
<feature type="transmembrane region" description="Helical" evidence="10">
    <location>
        <begin position="33"/>
        <end position="52"/>
    </location>
</feature>
<organism evidence="12 13">
    <name type="scientific">Nonomuraea recticatena</name>
    <dbReference type="NCBI Taxonomy" id="46178"/>
    <lineage>
        <taxon>Bacteria</taxon>
        <taxon>Bacillati</taxon>
        <taxon>Actinomycetota</taxon>
        <taxon>Actinomycetes</taxon>
        <taxon>Streptosporangiales</taxon>
        <taxon>Streptosporangiaceae</taxon>
        <taxon>Nonomuraea</taxon>
    </lineage>
</organism>
<dbReference type="GO" id="GO:0016301">
    <property type="term" value="F:kinase activity"/>
    <property type="evidence" value="ECO:0007669"/>
    <property type="project" value="UniProtKB-KW"/>
</dbReference>
<dbReference type="Pfam" id="PF07730">
    <property type="entry name" value="HisKA_3"/>
    <property type="match status" value="1"/>
</dbReference>
<dbReference type="InterPro" id="IPR036890">
    <property type="entry name" value="HATPase_C_sf"/>
</dbReference>
<evidence type="ECO:0000256" key="9">
    <source>
        <dbReference type="SAM" id="Coils"/>
    </source>
</evidence>
<evidence type="ECO:0000256" key="6">
    <source>
        <dbReference type="ARBA" id="ARBA00022777"/>
    </source>
</evidence>
<keyword evidence="6 12" id="KW-0418">Kinase</keyword>
<dbReference type="EC" id="2.7.13.3" evidence="2"/>
<evidence type="ECO:0000256" key="8">
    <source>
        <dbReference type="ARBA" id="ARBA00023012"/>
    </source>
</evidence>
<name>A0ABN3T047_9ACTN</name>
<dbReference type="InterPro" id="IPR005467">
    <property type="entry name" value="His_kinase_dom"/>
</dbReference>
<feature type="transmembrane region" description="Helical" evidence="10">
    <location>
        <begin position="124"/>
        <end position="143"/>
    </location>
</feature>
<dbReference type="Pfam" id="PF02518">
    <property type="entry name" value="HATPase_c"/>
    <property type="match status" value="1"/>
</dbReference>
<evidence type="ECO:0000256" key="2">
    <source>
        <dbReference type="ARBA" id="ARBA00012438"/>
    </source>
</evidence>
<feature type="coiled-coil region" evidence="9">
    <location>
        <begin position="168"/>
        <end position="202"/>
    </location>
</feature>
<dbReference type="EMBL" id="BAAATE010000030">
    <property type="protein sequence ID" value="GAA2689238.1"/>
    <property type="molecule type" value="Genomic_DNA"/>
</dbReference>
<dbReference type="InterPro" id="IPR050482">
    <property type="entry name" value="Sensor_HK_TwoCompSys"/>
</dbReference>
<keyword evidence="5" id="KW-0547">Nucleotide-binding</keyword>
<dbReference type="PANTHER" id="PTHR24421">
    <property type="entry name" value="NITRATE/NITRITE SENSOR PROTEIN NARX-RELATED"/>
    <property type="match status" value="1"/>
</dbReference>
<gene>
    <name evidence="12" type="ORF">GCM10010412_078300</name>
</gene>
<dbReference type="PROSITE" id="PS50109">
    <property type="entry name" value="HIS_KIN"/>
    <property type="match status" value="1"/>
</dbReference>
<dbReference type="Proteomes" id="UP001501666">
    <property type="component" value="Unassembled WGS sequence"/>
</dbReference>
<evidence type="ECO:0000256" key="1">
    <source>
        <dbReference type="ARBA" id="ARBA00000085"/>
    </source>
</evidence>
<dbReference type="SUPFAM" id="SSF55874">
    <property type="entry name" value="ATPase domain of HSP90 chaperone/DNA topoisomerase II/histidine kinase"/>
    <property type="match status" value="1"/>
</dbReference>
<keyword evidence="9" id="KW-0175">Coiled coil</keyword>
<proteinExistence type="predicted"/>
<dbReference type="InterPro" id="IPR003594">
    <property type="entry name" value="HATPase_dom"/>
</dbReference>
<evidence type="ECO:0000256" key="4">
    <source>
        <dbReference type="ARBA" id="ARBA00022679"/>
    </source>
</evidence>
<comment type="catalytic activity">
    <reaction evidence="1">
        <text>ATP + protein L-histidine = ADP + protein N-phospho-L-histidine.</text>
        <dbReference type="EC" id="2.7.13.3"/>
    </reaction>
</comment>
<dbReference type="CDD" id="cd16917">
    <property type="entry name" value="HATPase_UhpB-NarQ-NarX-like"/>
    <property type="match status" value="1"/>
</dbReference>
<dbReference type="Gene3D" id="3.30.565.10">
    <property type="entry name" value="Histidine kinase-like ATPase, C-terminal domain"/>
    <property type="match status" value="1"/>
</dbReference>
<accession>A0ABN3T047</accession>
<evidence type="ECO:0000259" key="11">
    <source>
        <dbReference type="PROSITE" id="PS50109"/>
    </source>
</evidence>
<evidence type="ECO:0000256" key="7">
    <source>
        <dbReference type="ARBA" id="ARBA00022840"/>
    </source>
</evidence>
<evidence type="ECO:0000313" key="12">
    <source>
        <dbReference type="EMBL" id="GAA2689238.1"/>
    </source>
</evidence>
<keyword evidence="10" id="KW-0472">Membrane</keyword>
<comment type="caution">
    <text evidence="12">The sequence shown here is derived from an EMBL/GenBank/DDBJ whole genome shotgun (WGS) entry which is preliminary data.</text>
</comment>
<keyword evidence="13" id="KW-1185">Reference proteome</keyword>
<keyword evidence="4" id="KW-0808">Transferase</keyword>
<evidence type="ECO:0000313" key="13">
    <source>
        <dbReference type="Proteomes" id="UP001501666"/>
    </source>
</evidence>
<dbReference type="SMART" id="SM00387">
    <property type="entry name" value="HATPase_c"/>
    <property type="match status" value="1"/>
</dbReference>
<evidence type="ECO:0000256" key="5">
    <source>
        <dbReference type="ARBA" id="ARBA00022741"/>
    </source>
</evidence>
<keyword evidence="10" id="KW-1133">Transmembrane helix</keyword>
<feature type="domain" description="Histidine kinase" evidence="11">
    <location>
        <begin position="309"/>
        <end position="396"/>
    </location>
</feature>
<evidence type="ECO:0000256" key="3">
    <source>
        <dbReference type="ARBA" id="ARBA00022553"/>
    </source>
</evidence>
<keyword evidence="8" id="KW-0902">Two-component regulatory system</keyword>
<dbReference type="PANTHER" id="PTHR24421:SF10">
    <property type="entry name" value="NITRATE_NITRITE SENSOR PROTEIN NARQ"/>
    <property type="match status" value="1"/>
</dbReference>
<protein>
    <recommendedName>
        <fullName evidence="2">histidine kinase</fullName>
        <ecNumber evidence="2">2.7.13.3</ecNumber>
    </recommendedName>
</protein>
<dbReference type="Gene3D" id="1.20.5.1930">
    <property type="match status" value="1"/>
</dbReference>
<feature type="transmembrane region" description="Helical" evidence="10">
    <location>
        <begin position="87"/>
        <end position="118"/>
    </location>
</feature>